<name>A1JST5_YERE8</name>
<dbReference type="KEGG" id="yen:YE2533"/>
<accession>A1JST5</accession>
<dbReference type="AlphaFoldDB" id="A1JST5"/>
<reference evidence="1 2" key="1">
    <citation type="journal article" date="2006" name="PLoS Genet.">
        <title>The complete genome sequence and comparative genome analysis of the high pathogenicity Yersinia enterocolitica strain 8081.</title>
        <authorList>
            <person name="Thomson N.R."/>
            <person name="Howard S."/>
            <person name="Wren B.W."/>
            <person name="Holden M.T.G."/>
            <person name="Crossman L."/>
            <person name="Challis G.L."/>
            <person name="Churcher C."/>
            <person name="Mungall K."/>
            <person name="Brooks K."/>
            <person name="Chillingworth T."/>
            <person name="Feltwell T."/>
            <person name="Abdellah Z."/>
            <person name="Hauser H."/>
            <person name="Jagels K."/>
            <person name="Maddison M."/>
            <person name="Moule S."/>
            <person name="Sanders M."/>
            <person name="Whitehead S."/>
            <person name="Quail M.A."/>
            <person name="Dougan G."/>
            <person name="Parkhill J."/>
            <person name="Prentice M.B."/>
        </authorList>
    </citation>
    <scope>NUCLEOTIDE SEQUENCE [LARGE SCALE GENOMIC DNA]</scope>
    <source>
        <strain evidence="2">NCTC 13174 / 8081</strain>
    </source>
</reference>
<dbReference type="PATRIC" id="fig|393305.7.peg.2689"/>
<proteinExistence type="predicted"/>
<sequence>MREKHQGKLLQRKGLTTTQKQVKALNVQIEMVRRDRLLTADQKRERIDRLMATRNKLVRQTVERVNPYFER</sequence>
<gene>
    <name evidence="1" type="ordered locus">YE2533</name>
</gene>
<dbReference type="EMBL" id="AM286415">
    <property type="protein sequence ID" value="CAL12575.1"/>
    <property type="molecule type" value="Genomic_DNA"/>
</dbReference>
<dbReference type="eggNOG" id="COG0503">
    <property type="taxonomic scope" value="Bacteria"/>
</dbReference>
<protein>
    <submittedName>
        <fullName evidence="1">Uncharacterized protein</fullName>
    </submittedName>
</protein>
<evidence type="ECO:0000313" key="2">
    <source>
        <dbReference type="Proteomes" id="UP000000642"/>
    </source>
</evidence>
<organism evidence="1 2">
    <name type="scientific">Yersinia enterocolitica serotype O:8 / biotype 1B (strain NCTC 13174 / 8081)</name>
    <dbReference type="NCBI Taxonomy" id="393305"/>
    <lineage>
        <taxon>Bacteria</taxon>
        <taxon>Pseudomonadati</taxon>
        <taxon>Pseudomonadota</taxon>
        <taxon>Gammaproteobacteria</taxon>
        <taxon>Enterobacterales</taxon>
        <taxon>Yersiniaceae</taxon>
        <taxon>Yersinia</taxon>
    </lineage>
</organism>
<dbReference type="HOGENOM" id="CLU_2903397_0_0_6"/>
<dbReference type="Proteomes" id="UP000000642">
    <property type="component" value="Chromosome"/>
</dbReference>
<dbReference type="OrthoDB" id="343736at2"/>
<evidence type="ECO:0000313" key="1">
    <source>
        <dbReference type="EMBL" id="CAL12575.1"/>
    </source>
</evidence>